<dbReference type="InterPro" id="IPR019674">
    <property type="entry name" value="Lipoprotein_LpqN/LpqT-like"/>
</dbReference>
<sequence length="218" mass="23357">MTALRVAAGTALLVLATAACGAQAPDYQSVWSTSSSAPPPSETPTEAPVPIAQYLEEVGVTGRTVAPEKLPDLTVSIPTPPGWQPYPGRQFEPGTRVIAKGDTYPIAVLMVFELSGQFDPAEAVKHGDDDARLSENFKELNASQDNWRGLPSAMVEGTYDLNGQRMQTYNRIVIATGSPPANQRYLVQLTVTSFANESEKYGKDIEAILAGFTVALKT</sequence>
<protein>
    <recommendedName>
        <fullName evidence="7">Lipoprotein LpqN</fullName>
    </recommendedName>
</protein>
<dbReference type="EMBL" id="AP022605">
    <property type="protein sequence ID" value="BBZ08819.1"/>
    <property type="molecule type" value="Genomic_DNA"/>
</dbReference>
<proteinExistence type="predicted"/>
<feature type="signal peptide" evidence="2">
    <location>
        <begin position="1"/>
        <end position="24"/>
    </location>
</feature>
<gene>
    <name evidence="4" type="ORF">AWC01_03235</name>
    <name evidence="3" type="ORF">MDOR_29880</name>
</gene>
<reference evidence="3" key="3">
    <citation type="submission" date="2020-02" db="EMBL/GenBank/DDBJ databases">
        <authorList>
            <person name="Matsumoto Y."/>
            <person name="Motooka D."/>
            <person name="Nakamura S."/>
        </authorList>
    </citation>
    <scope>NUCLEOTIDE SEQUENCE</scope>
    <source>
        <strain evidence="3">JCM 12405</strain>
    </source>
</reference>
<evidence type="ECO:0000313" key="6">
    <source>
        <dbReference type="Proteomes" id="UP000467201"/>
    </source>
</evidence>
<dbReference type="STRING" id="126673.AWC01_03235"/>
<dbReference type="AlphaFoldDB" id="A0A1X1TJQ2"/>
<dbReference type="Pfam" id="PF10738">
    <property type="entry name" value="Lpp-LpqN"/>
    <property type="match status" value="1"/>
</dbReference>
<dbReference type="EMBL" id="LQOS01000011">
    <property type="protein sequence ID" value="ORV44736.1"/>
    <property type="molecule type" value="Genomic_DNA"/>
</dbReference>
<dbReference type="Gene3D" id="3.40.1000.10">
    <property type="entry name" value="Mog1/PsbP, alpha/beta/alpha sandwich"/>
    <property type="match status" value="1"/>
</dbReference>
<keyword evidence="1 2" id="KW-0732">Signal</keyword>
<evidence type="ECO:0000256" key="1">
    <source>
        <dbReference type="ARBA" id="ARBA00022729"/>
    </source>
</evidence>
<evidence type="ECO:0000313" key="5">
    <source>
        <dbReference type="Proteomes" id="UP000193564"/>
    </source>
</evidence>
<evidence type="ECO:0000256" key="2">
    <source>
        <dbReference type="SAM" id="SignalP"/>
    </source>
</evidence>
<dbReference type="PROSITE" id="PS51257">
    <property type="entry name" value="PROKAR_LIPOPROTEIN"/>
    <property type="match status" value="1"/>
</dbReference>
<accession>A0A1X1TJQ2</accession>
<keyword evidence="5" id="KW-1185">Reference proteome</keyword>
<dbReference type="KEGG" id="mdr:MDOR_29880"/>
<name>A0A1X1TJQ2_9MYCO</name>
<evidence type="ECO:0008006" key="7">
    <source>
        <dbReference type="Google" id="ProtNLM"/>
    </source>
</evidence>
<organism evidence="4 5">
    <name type="scientific">Mycolicibacterium doricum</name>
    <dbReference type="NCBI Taxonomy" id="126673"/>
    <lineage>
        <taxon>Bacteria</taxon>
        <taxon>Bacillati</taxon>
        <taxon>Actinomycetota</taxon>
        <taxon>Actinomycetes</taxon>
        <taxon>Mycobacteriales</taxon>
        <taxon>Mycobacteriaceae</taxon>
        <taxon>Mycolicibacterium</taxon>
    </lineage>
</organism>
<reference evidence="3 6" key="2">
    <citation type="journal article" date="2019" name="Emerg. Microbes Infect.">
        <title>Comprehensive subspecies identification of 175 nontuberculous mycobacteria species based on 7547 genomic profiles.</title>
        <authorList>
            <person name="Matsumoto Y."/>
            <person name="Kinjo T."/>
            <person name="Motooka D."/>
            <person name="Nabeya D."/>
            <person name="Jung N."/>
            <person name="Uechi K."/>
            <person name="Horii T."/>
            <person name="Iida T."/>
            <person name="Fujita J."/>
            <person name="Nakamura S."/>
        </authorList>
    </citation>
    <scope>NUCLEOTIDE SEQUENCE [LARGE SCALE GENOMIC DNA]</scope>
    <source>
        <strain evidence="3 6">JCM 12405</strain>
    </source>
</reference>
<reference evidence="4 5" key="1">
    <citation type="submission" date="2016-01" db="EMBL/GenBank/DDBJ databases">
        <title>The new phylogeny of the genus Mycobacterium.</title>
        <authorList>
            <person name="Tarcisio F."/>
            <person name="Conor M."/>
            <person name="Antonella G."/>
            <person name="Elisabetta G."/>
            <person name="Giulia F.S."/>
            <person name="Sara T."/>
            <person name="Anna F."/>
            <person name="Clotilde B."/>
            <person name="Roberto B."/>
            <person name="Veronica D.S."/>
            <person name="Fabio R."/>
            <person name="Monica P."/>
            <person name="Olivier J."/>
            <person name="Enrico T."/>
            <person name="Nicola S."/>
        </authorList>
    </citation>
    <scope>NUCLEOTIDE SEQUENCE [LARGE SCALE GENOMIC DNA]</scope>
    <source>
        <strain evidence="4 5">DSM 44339</strain>
    </source>
</reference>
<evidence type="ECO:0000313" key="4">
    <source>
        <dbReference type="EMBL" id="ORV44736.1"/>
    </source>
</evidence>
<feature type="chain" id="PRO_5036029050" description="Lipoprotein LpqN" evidence="2">
    <location>
        <begin position="25"/>
        <end position="218"/>
    </location>
</feature>
<dbReference type="OrthoDB" id="4749152at2"/>
<dbReference type="RefSeq" id="WP_085188137.1">
    <property type="nucleotide sequence ID" value="NZ_AP022605.1"/>
</dbReference>
<dbReference type="Proteomes" id="UP000467201">
    <property type="component" value="Chromosome"/>
</dbReference>
<evidence type="ECO:0000313" key="3">
    <source>
        <dbReference type="EMBL" id="BBZ08819.1"/>
    </source>
</evidence>
<dbReference type="Proteomes" id="UP000193564">
    <property type="component" value="Unassembled WGS sequence"/>
</dbReference>